<reference evidence="2" key="1">
    <citation type="journal article" date="2009" name="Appl. Environ. Microbiol.">
        <title>Complete genome sequence of the chemolithoautotrophic marine magnetotactic coccus strain MC-1.</title>
        <authorList>
            <person name="Schubbe S."/>
            <person name="Williams T.J."/>
            <person name="Xie G."/>
            <person name="Kiss H.E."/>
            <person name="Brettin T.S."/>
            <person name="Martinez D."/>
            <person name="Ross C.A."/>
            <person name="Schuler D."/>
            <person name="Cox B.L."/>
            <person name="Nealson K.H."/>
            <person name="Bazylinski D.A."/>
        </authorList>
    </citation>
    <scope>NUCLEOTIDE SEQUENCE [LARGE SCALE GENOMIC DNA]</scope>
    <source>
        <strain evidence="2">ATCC BAA-1437 / JCM 17883 / MC-1</strain>
    </source>
</reference>
<evidence type="ECO:0000313" key="1">
    <source>
        <dbReference type="EMBL" id="ABK43337.1"/>
    </source>
</evidence>
<dbReference type="Gene3D" id="2.50.20.10">
    <property type="entry name" value="Lipoprotein localisation LolA/LolB/LppX"/>
    <property type="match status" value="1"/>
</dbReference>
<dbReference type="EMBL" id="CP000471">
    <property type="protein sequence ID" value="ABK43337.1"/>
    <property type="molecule type" value="Genomic_DNA"/>
</dbReference>
<dbReference type="KEGG" id="mgm:Mmc1_0818"/>
<keyword evidence="2" id="KW-1185">Reference proteome</keyword>
<protein>
    <recommendedName>
        <fullName evidence="3">Outer-membrane lipoprotein LolB</fullName>
    </recommendedName>
</protein>
<reference evidence="1 2" key="2">
    <citation type="journal article" date="2012" name="Int. J. Syst. Evol. Microbiol.">
        <title>Magnetococcus marinus gen. nov., sp. nov., a marine, magnetotactic bacterium that represents a novel lineage (Magnetococcaceae fam. nov.; Magnetococcales ord. nov.) at the base of the Alphaproteobacteria.</title>
        <authorList>
            <person name="Bazylinski D.A."/>
            <person name="Williams T.J."/>
            <person name="Lefevre C.T."/>
            <person name="Berg R.J."/>
            <person name="Zhang C.L."/>
            <person name="Bowser S.S."/>
            <person name="Dean A.J."/>
            <person name="Beveridge T.J."/>
        </authorList>
    </citation>
    <scope>NUCLEOTIDE SEQUENCE [LARGE SCALE GENOMIC DNA]</scope>
    <source>
        <strain evidence="2">ATCC BAA-1437 / JCM 17883 / MC-1</strain>
    </source>
</reference>
<sequence>MVRRRHEKLGGIPLWIPLLSMLLWMGGCGPKQPPLLESESLRWQAFDHARNWQIRLRDAVAGAWQVEGVLRMENASEGRSSRVRITGHGQQSMRLQAYGPFRQLAMEVWLSALWLERVLPDRLEVERVPANGEGMAHFTGLEIPPQQLVRMLLGVTDLESSWTWQKVDGDFWLHSGASERIRVSPEDGRPLERWGLVRAGLPYHVRYQWRDQQRAPSSLTPDSIEVRVGESNRLSVSAKKWRLGGKLGPSSWRDAYPKTIFKEFWPLRRAP</sequence>
<dbReference type="PROSITE" id="PS51257">
    <property type="entry name" value="PROKAR_LIPOPROTEIN"/>
    <property type="match status" value="1"/>
</dbReference>
<gene>
    <name evidence="1" type="ordered locus">Mmc1_0818</name>
</gene>
<dbReference type="Proteomes" id="UP000002586">
    <property type="component" value="Chromosome"/>
</dbReference>
<dbReference type="HOGENOM" id="CLU_1026020_0_0_5"/>
<accession>A0L5U4</accession>
<evidence type="ECO:0008006" key="3">
    <source>
        <dbReference type="Google" id="ProtNLM"/>
    </source>
</evidence>
<name>A0L5U4_MAGMM</name>
<evidence type="ECO:0000313" key="2">
    <source>
        <dbReference type="Proteomes" id="UP000002586"/>
    </source>
</evidence>
<proteinExistence type="predicted"/>
<dbReference type="STRING" id="156889.Mmc1_0818"/>
<organism evidence="1 2">
    <name type="scientific">Magnetococcus marinus (strain ATCC BAA-1437 / JCM 17883 / MC-1)</name>
    <dbReference type="NCBI Taxonomy" id="156889"/>
    <lineage>
        <taxon>Bacteria</taxon>
        <taxon>Pseudomonadati</taxon>
        <taxon>Pseudomonadota</taxon>
        <taxon>Magnetococcia</taxon>
        <taxon>Magnetococcales</taxon>
        <taxon>Magnetococcaceae</taxon>
        <taxon>Magnetococcus</taxon>
    </lineage>
</organism>
<dbReference type="AlphaFoldDB" id="A0L5U4"/>